<gene>
    <name evidence="1" type="ORF">SCMU_01220</name>
</gene>
<dbReference type="EMBL" id="AP024525">
    <property type="protein sequence ID" value="BCT74280.1"/>
    <property type="molecule type" value="Genomic_DNA"/>
</dbReference>
<dbReference type="Proteomes" id="UP001319861">
    <property type="component" value="Chromosome"/>
</dbReference>
<name>A0ABM7PQ17_SINCY</name>
<evidence type="ECO:0000313" key="2">
    <source>
        <dbReference type="Proteomes" id="UP001319861"/>
    </source>
</evidence>
<sequence>MWVTAGNPLAAMLTDPDGRGLIANFPLQRLSAFPGSPLTGPQVAELLEAARSAEAPS</sequence>
<evidence type="ECO:0000313" key="1">
    <source>
        <dbReference type="EMBL" id="BCT74280.1"/>
    </source>
</evidence>
<accession>A0ABM7PQ17</accession>
<proteinExistence type="predicted"/>
<organism evidence="1 2">
    <name type="scientific">Sinomonas cyclohexanicum</name>
    <name type="common">Corynebacterium cyclohexanicum</name>
    <dbReference type="NCBI Taxonomy" id="322009"/>
    <lineage>
        <taxon>Bacteria</taxon>
        <taxon>Bacillati</taxon>
        <taxon>Actinomycetota</taxon>
        <taxon>Actinomycetes</taxon>
        <taxon>Micrococcales</taxon>
        <taxon>Micrococcaceae</taxon>
        <taxon>Sinomonas</taxon>
    </lineage>
</organism>
<reference evidence="1 2" key="1">
    <citation type="journal article" date="2021" name="J. Biosci. Bioeng.">
        <title>Identification and characterization of a chc gene cluster responsible for the aromatization pathway of cyclohexanecarboxylate degradation in Sinomonas cyclohexanicum ATCC 51369.</title>
        <authorList>
            <person name="Yamamoto T."/>
            <person name="Hasegawa Y."/>
            <person name="Lau P.C.K."/>
            <person name="Iwaki H."/>
        </authorList>
    </citation>
    <scope>NUCLEOTIDE SEQUENCE [LARGE SCALE GENOMIC DNA]</scope>
    <source>
        <strain evidence="1 2">ATCC 51369</strain>
    </source>
</reference>
<keyword evidence="2" id="KW-1185">Reference proteome</keyword>
<protein>
    <submittedName>
        <fullName evidence="1">Uncharacterized protein</fullName>
    </submittedName>
</protein>